<evidence type="ECO:0000313" key="2">
    <source>
        <dbReference type="Proteomes" id="UP000186817"/>
    </source>
</evidence>
<comment type="caution">
    <text evidence="1">The sequence shown here is derived from an EMBL/GenBank/DDBJ whole genome shotgun (WGS) entry which is preliminary data.</text>
</comment>
<reference evidence="1 2" key="1">
    <citation type="submission" date="2016-02" db="EMBL/GenBank/DDBJ databases">
        <title>Genome analysis of coral dinoflagellate symbionts highlights evolutionary adaptations to a symbiotic lifestyle.</title>
        <authorList>
            <person name="Aranda M."/>
            <person name="Li Y."/>
            <person name="Liew Y.J."/>
            <person name="Baumgarten S."/>
            <person name="Simakov O."/>
            <person name="Wilson M."/>
            <person name="Piel J."/>
            <person name="Ashoor H."/>
            <person name="Bougouffa S."/>
            <person name="Bajic V.B."/>
            <person name="Ryu T."/>
            <person name="Ravasi T."/>
            <person name="Bayer T."/>
            <person name="Micklem G."/>
            <person name="Kim H."/>
            <person name="Bhak J."/>
            <person name="Lajeunesse T.C."/>
            <person name="Voolstra C.R."/>
        </authorList>
    </citation>
    <scope>NUCLEOTIDE SEQUENCE [LARGE SCALE GENOMIC DNA]</scope>
    <source>
        <strain evidence="1 2">CCMP2467</strain>
    </source>
</reference>
<evidence type="ECO:0000313" key="1">
    <source>
        <dbReference type="EMBL" id="OLQ06049.1"/>
    </source>
</evidence>
<name>A0A1Q9EF67_SYMMI</name>
<dbReference type="EMBL" id="LSRX01000169">
    <property type="protein sequence ID" value="OLQ06049.1"/>
    <property type="molecule type" value="Genomic_DNA"/>
</dbReference>
<accession>A0A1Q9EF67</accession>
<proteinExistence type="predicted"/>
<dbReference type="AlphaFoldDB" id="A0A1Q9EF67"/>
<protein>
    <submittedName>
        <fullName evidence="1">Uncharacterized protein</fullName>
    </submittedName>
</protein>
<dbReference type="Proteomes" id="UP000186817">
    <property type="component" value="Unassembled WGS sequence"/>
</dbReference>
<sequence>MCQKSSDVYASKVGASPLGLAERDLIPFPSSISPLSSHLTSAKGGVWWKIRGALDDYIDEAEDEIRGYDSGVHALTQYEKCFVGMDGDLQGKGGSVDFQSLLAVYKQTMAASDRSHRALKTTWRHVSNLLGRFFAETVTKALKLLKAGELASHIVDGEAFDTFLQQEGCEGSVADGGLTEQTLQQVRDASAGMRMLYDRFEVADLASPDLKTVEVERIKASFSEATERVCKIRGEIPNWFLPHIDLVARLLQSFESSLRYSEKDQKQMDSEIALLEEAR</sequence>
<dbReference type="OrthoDB" id="432799at2759"/>
<gene>
    <name evidence="1" type="ORF">AK812_SmicGene10712</name>
</gene>
<keyword evidence="2" id="KW-1185">Reference proteome</keyword>
<organism evidence="1 2">
    <name type="scientific">Symbiodinium microadriaticum</name>
    <name type="common">Dinoflagellate</name>
    <name type="synonym">Zooxanthella microadriatica</name>
    <dbReference type="NCBI Taxonomy" id="2951"/>
    <lineage>
        <taxon>Eukaryota</taxon>
        <taxon>Sar</taxon>
        <taxon>Alveolata</taxon>
        <taxon>Dinophyceae</taxon>
        <taxon>Suessiales</taxon>
        <taxon>Symbiodiniaceae</taxon>
        <taxon>Symbiodinium</taxon>
    </lineage>
</organism>